<evidence type="ECO:0000256" key="1">
    <source>
        <dbReference type="ARBA" id="ARBA00002674"/>
    </source>
</evidence>
<dbReference type="Pfam" id="PF01255">
    <property type="entry name" value="Prenyltransf"/>
    <property type="match status" value="1"/>
</dbReference>
<dbReference type="CDD" id="cd00475">
    <property type="entry name" value="Cis_IPPS"/>
    <property type="match status" value="1"/>
</dbReference>
<sequence length="327" mass="37062">MLFSLSPTTLTSSPRFKFHSCPHLLPPKPPPPRLRASSQAHHVILEDSGSFAGAGAAVEENILPAGLRTESLPRHVALVMDGNRRWARLRGLPVGSGYEAGVRSLRAVVELCCKLGIRVLSVFAFSSENWFRPQVEVEFLMELFERGMRDEMRSLLRHSLNQSKMERILICIHGFGLHLENIRISVIGDSSKLSRSLQELITRTEEATKTNYGLQLIVAVSYSGQYDIVQACQKIAVKVKDGLIEPNDINESLIEQELETNCTKFPYPDLLIRTSGELRISNFLLWQLAYTELFFAQSLWPDFGEVEFLEALKAFQERHRRYGGRDF</sequence>
<comment type="caution">
    <text evidence="6">The sequence shown here is derived from an EMBL/GenBank/DDBJ whole genome shotgun (WGS) entry which is preliminary data.</text>
</comment>
<dbReference type="EMBL" id="JAZDWU010000011">
    <property type="protein sequence ID" value="KAK9986085.1"/>
    <property type="molecule type" value="Genomic_DNA"/>
</dbReference>
<dbReference type="InterPro" id="IPR018520">
    <property type="entry name" value="UPP_synth-like_CS"/>
</dbReference>
<evidence type="ECO:0000256" key="5">
    <source>
        <dbReference type="RuleBase" id="RU363018"/>
    </source>
</evidence>
<protein>
    <recommendedName>
        <fullName evidence="5">Alkyl transferase</fullName>
        <ecNumber evidence="5">2.5.1.-</ecNumber>
    </recommendedName>
</protein>
<keyword evidence="7" id="KW-1185">Reference proteome</keyword>
<dbReference type="GO" id="GO:0045547">
    <property type="term" value="F:ditrans,polycis-polyprenyl diphosphate synthase [(2E,6E)-farnesyl diphosphate specific] activity"/>
    <property type="evidence" value="ECO:0007669"/>
    <property type="project" value="TreeGrafter"/>
</dbReference>
<comment type="function">
    <text evidence="1">Catalyzes cis-prenyl chain elongation to produce the polyprenyl backbone of dolichol, a glycosyl carrier-lipid required for the biosynthesis of several classes of glycoprotein.</text>
</comment>
<dbReference type="InterPro" id="IPR001441">
    <property type="entry name" value="UPP_synth-like"/>
</dbReference>
<dbReference type="SUPFAM" id="SSF64005">
    <property type="entry name" value="Undecaprenyl diphosphate synthase"/>
    <property type="match status" value="1"/>
</dbReference>
<dbReference type="GO" id="GO:0016094">
    <property type="term" value="P:polyprenol biosynthetic process"/>
    <property type="evidence" value="ECO:0007669"/>
    <property type="project" value="TreeGrafter"/>
</dbReference>
<evidence type="ECO:0000313" key="7">
    <source>
        <dbReference type="Proteomes" id="UP001459277"/>
    </source>
</evidence>
<comment type="pathway">
    <text evidence="2">Protein modification; protein glycosylation.</text>
</comment>
<dbReference type="PANTHER" id="PTHR10291:SF17">
    <property type="entry name" value="ALKYL TRANSFERASE"/>
    <property type="match status" value="1"/>
</dbReference>
<dbReference type="GO" id="GO:0009570">
    <property type="term" value="C:chloroplast stroma"/>
    <property type="evidence" value="ECO:0007669"/>
    <property type="project" value="TreeGrafter"/>
</dbReference>
<reference evidence="6 7" key="1">
    <citation type="submission" date="2024-01" db="EMBL/GenBank/DDBJ databases">
        <title>A telomere-to-telomere, gap-free genome of sweet tea (Lithocarpus litseifolius).</title>
        <authorList>
            <person name="Zhou J."/>
        </authorList>
    </citation>
    <scope>NUCLEOTIDE SEQUENCE [LARGE SCALE GENOMIC DNA]</scope>
    <source>
        <strain evidence="6">Zhou-2022a</strain>
        <tissue evidence="6">Leaf</tissue>
    </source>
</reference>
<dbReference type="PROSITE" id="PS01066">
    <property type="entry name" value="UPP_SYNTHASE"/>
    <property type="match status" value="1"/>
</dbReference>
<dbReference type="FunFam" id="3.40.1180.10:FF:000001">
    <property type="entry name" value="(2E,6E)-farnesyl-diphosphate-specific ditrans,polycis-undecaprenyl-diphosphate synthase"/>
    <property type="match status" value="1"/>
</dbReference>
<organism evidence="6 7">
    <name type="scientific">Lithocarpus litseifolius</name>
    <dbReference type="NCBI Taxonomy" id="425828"/>
    <lineage>
        <taxon>Eukaryota</taxon>
        <taxon>Viridiplantae</taxon>
        <taxon>Streptophyta</taxon>
        <taxon>Embryophyta</taxon>
        <taxon>Tracheophyta</taxon>
        <taxon>Spermatophyta</taxon>
        <taxon>Magnoliopsida</taxon>
        <taxon>eudicotyledons</taxon>
        <taxon>Gunneridae</taxon>
        <taxon>Pentapetalae</taxon>
        <taxon>rosids</taxon>
        <taxon>fabids</taxon>
        <taxon>Fagales</taxon>
        <taxon>Fagaceae</taxon>
        <taxon>Lithocarpus</taxon>
    </lineage>
</organism>
<dbReference type="HAMAP" id="MF_01139">
    <property type="entry name" value="ISPT"/>
    <property type="match status" value="1"/>
</dbReference>
<comment type="similarity">
    <text evidence="3 5">Belongs to the UPP synthase family.</text>
</comment>
<gene>
    <name evidence="6" type="ORF">SO802_031036</name>
</gene>
<dbReference type="GO" id="GO:0009409">
    <property type="term" value="P:response to cold"/>
    <property type="evidence" value="ECO:0007669"/>
    <property type="project" value="TreeGrafter"/>
</dbReference>
<keyword evidence="4 5" id="KW-0808">Transferase</keyword>
<dbReference type="Proteomes" id="UP001459277">
    <property type="component" value="Unassembled WGS sequence"/>
</dbReference>
<dbReference type="InterPro" id="IPR036424">
    <property type="entry name" value="UPP_synth-like_sf"/>
</dbReference>
<evidence type="ECO:0000256" key="4">
    <source>
        <dbReference type="ARBA" id="ARBA00022679"/>
    </source>
</evidence>
<dbReference type="NCBIfam" id="TIGR00055">
    <property type="entry name" value="uppS"/>
    <property type="match status" value="1"/>
</dbReference>
<evidence type="ECO:0000256" key="3">
    <source>
        <dbReference type="ARBA" id="ARBA00005432"/>
    </source>
</evidence>
<dbReference type="EC" id="2.5.1.-" evidence="5"/>
<evidence type="ECO:0000256" key="2">
    <source>
        <dbReference type="ARBA" id="ARBA00004922"/>
    </source>
</evidence>
<dbReference type="Gene3D" id="3.40.1180.10">
    <property type="entry name" value="Decaprenyl diphosphate synthase-like"/>
    <property type="match status" value="1"/>
</dbReference>
<name>A0AAW2BPX1_9ROSI</name>
<proteinExistence type="inferred from homology"/>
<dbReference type="PANTHER" id="PTHR10291">
    <property type="entry name" value="DEHYDRODOLICHYL DIPHOSPHATE SYNTHASE FAMILY MEMBER"/>
    <property type="match status" value="1"/>
</dbReference>
<evidence type="ECO:0000313" key="6">
    <source>
        <dbReference type="EMBL" id="KAK9986085.1"/>
    </source>
</evidence>
<accession>A0AAW2BPX1</accession>
<dbReference type="GO" id="GO:0009668">
    <property type="term" value="P:plastid membrane organization"/>
    <property type="evidence" value="ECO:0007669"/>
    <property type="project" value="TreeGrafter"/>
</dbReference>
<dbReference type="AlphaFoldDB" id="A0AAW2BPX1"/>